<feature type="transmembrane region" description="Helical" evidence="6">
    <location>
        <begin position="84"/>
        <end position="104"/>
    </location>
</feature>
<proteinExistence type="predicted"/>
<dbReference type="InterPro" id="IPR020846">
    <property type="entry name" value="MFS_dom"/>
</dbReference>
<dbReference type="EMBL" id="JANWTC010000001">
    <property type="protein sequence ID" value="MCS5478208.1"/>
    <property type="molecule type" value="Genomic_DNA"/>
</dbReference>
<name>A0ABT2FSL6_9CORY</name>
<feature type="transmembrane region" description="Helical" evidence="6">
    <location>
        <begin position="143"/>
        <end position="166"/>
    </location>
</feature>
<protein>
    <submittedName>
        <fullName evidence="8">Aromatic acid/H+ symport family MFS transporter</fullName>
    </submittedName>
</protein>
<comment type="subcellular location">
    <subcellularLocation>
        <location evidence="1">Cell membrane</location>
        <topology evidence="1">Multi-pass membrane protein</topology>
    </subcellularLocation>
</comment>
<evidence type="ECO:0000256" key="6">
    <source>
        <dbReference type="SAM" id="Phobius"/>
    </source>
</evidence>
<keyword evidence="4 6" id="KW-0472">Membrane</keyword>
<keyword evidence="3 6" id="KW-1133">Transmembrane helix</keyword>
<feature type="transmembrane region" description="Helical" evidence="6">
    <location>
        <begin position="110"/>
        <end position="131"/>
    </location>
</feature>
<dbReference type="PROSITE" id="PS50850">
    <property type="entry name" value="MFS"/>
    <property type="match status" value="1"/>
</dbReference>
<dbReference type="RefSeq" id="WP_259426251.1">
    <property type="nucleotide sequence ID" value="NZ_JANWTC010000001.1"/>
</dbReference>
<organism evidence="8 9">
    <name type="scientific">Corynebacterium lemuris</name>
    <dbReference type="NCBI Taxonomy" id="1859292"/>
    <lineage>
        <taxon>Bacteria</taxon>
        <taxon>Bacillati</taxon>
        <taxon>Actinomycetota</taxon>
        <taxon>Actinomycetes</taxon>
        <taxon>Mycobacteriales</taxon>
        <taxon>Corynebacteriaceae</taxon>
        <taxon>Corynebacterium</taxon>
    </lineage>
</organism>
<dbReference type="SUPFAM" id="SSF103473">
    <property type="entry name" value="MFS general substrate transporter"/>
    <property type="match status" value="1"/>
</dbReference>
<keyword evidence="9" id="KW-1185">Reference proteome</keyword>
<gene>
    <name evidence="8" type="ORF">NYP18_00875</name>
</gene>
<evidence type="ECO:0000256" key="5">
    <source>
        <dbReference type="SAM" id="MobiDB-lite"/>
    </source>
</evidence>
<evidence type="ECO:0000256" key="2">
    <source>
        <dbReference type="ARBA" id="ARBA00022692"/>
    </source>
</evidence>
<feature type="transmembrane region" description="Helical" evidence="6">
    <location>
        <begin position="317"/>
        <end position="335"/>
    </location>
</feature>
<evidence type="ECO:0000256" key="1">
    <source>
        <dbReference type="ARBA" id="ARBA00004651"/>
    </source>
</evidence>
<dbReference type="Pfam" id="PF07690">
    <property type="entry name" value="MFS_1"/>
    <property type="match status" value="1"/>
</dbReference>
<evidence type="ECO:0000313" key="9">
    <source>
        <dbReference type="Proteomes" id="UP001205965"/>
    </source>
</evidence>
<feature type="transmembrane region" description="Helical" evidence="6">
    <location>
        <begin position="374"/>
        <end position="401"/>
    </location>
</feature>
<dbReference type="PANTHER" id="PTHR23508">
    <property type="entry name" value="CARBOXYLIC ACID TRANSPORTER PROTEIN HOMOLOG"/>
    <property type="match status" value="1"/>
</dbReference>
<feature type="compositionally biased region" description="Low complexity" evidence="5">
    <location>
        <begin position="436"/>
        <end position="448"/>
    </location>
</feature>
<feature type="transmembrane region" description="Helical" evidence="6">
    <location>
        <begin position="51"/>
        <end position="72"/>
    </location>
</feature>
<feature type="region of interest" description="Disordered" evidence="5">
    <location>
        <begin position="436"/>
        <end position="456"/>
    </location>
</feature>
<dbReference type="InterPro" id="IPR011701">
    <property type="entry name" value="MFS"/>
</dbReference>
<feature type="transmembrane region" description="Helical" evidence="6">
    <location>
        <begin position="286"/>
        <end position="305"/>
    </location>
</feature>
<feature type="domain" description="Major facilitator superfamily (MFS) profile" evidence="7">
    <location>
        <begin position="16"/>
        <end position="429"/>
    </location>
</feature>
<dbReference type="InterPro" id="IPR036259">
    <property type="entry name" value="MFS_trans_sf"/>
</dbReference>
<feature type="transmembrane region" description="Helical" evidence="6">
    <location>
        <begin position="341"/>
        <end position="362"/>
    </location>
</feature>
<feature type="transmembrane region" description="Helical" evidence="6">
    <location>
        <begin position="172"/>
        <end position="194"/>
    </location>
</feature>
<keyword evidence="2 6" id="KW-0812">Transmembrane</keyword>
<accession>A0ABT2FSL6</accession>
<evidence type="ECO:0000259" key="7">
    <source>
        <dbReference type="PROSITE" id="PS50850"/>
    </source>
</evidence>
<sequence>MTTTMSVGRVSARTWVPLLCWIAVVLDGYDAVVLGAVLPSLLDDPAIDVTPATATGIASAGLFGMMLGAMAMGFLTDRFGRRNLMMGSVLVFSVLTAACALADSATTLGILRFFAGVGLGGCLPIAIATVTEFSGRNRGANSVTLLMTGYHVGAVLTALLSIVVLAESGTNWRLMFILGALPALVLLPLMWALLPDSPQYLQARGRSEDARRIAEKYHLPLADPATQDQTDNAGKTNSFRTLFSPEFRWTIPLMWIGAFMGLLLVYGLNTWLPQIMRAADFDLGNALGLLMVLNIGAVIGLLFAGRIADAISPRRAAFFWFLGSALMLALLAVRLPVFGTYALVFITGVFVFSAQNLVNAFVATHHPAAIRGTALGMALGVGRLGAISGPIIGGTLVTAGIAYPWGFYAFAAVGLLGAAAMAVAGGVLKMQNANRQGGAPRTAAPATAESVDAALR</sequence>
<dbReference type="Proteomes" id="UP001205965">
    <property type="component" value="Unassembled WGS sequence"/>
</dbReference>
<evidence type="ECO:0000313" key="8">
    <source>
        <dbReference type="EMBL" id="MCS5478208.1"/>
    </source>
</evidence>
<evidence type="ECO:0000256" key="4">
    <source>
        <dbReference type="ARBA" id="ARBA00023136"/>
    </source>
</evidence>
<dbReference type="CDD" id="cd17365">
    <property type="entry name" value="MFS_PcaK_like"/>
    <property type="match status" value="1"/>
</dbReference>
<dbReference type="Gene3D" id="1.20.1250.20">
    <property type="entry name" value="MFS general substrate transporter like domains"/>
    <property type="match status" value="1"/>
</dbReference>
<comment type="caution">
    <text evidence="8">The sequence shown here is derived from an EMBL/GenBank/DDBJ whole genome shotgun (WGS) entry which is preliminary data.</text>
</comment>
<feature type="transmembrane region" description="Helical" evidence="6">
    <location>
        <begin position="407"/>
        <end position="428"/>
    </location>
</feature>
<reference evidence="8 9" key="1">
    <citation type="submission" date="2022-08" db="EMBL/GenBank/DDBJ databases">
        <title>YIM 101645 draft genome.</title>
        <authorList>
            <person name="Chen X."/>
        </authorList>
    </citation>
    <scope>NUCLEOTIDE SEQUENCE [LARGE SCALE GENOMIC DNA]</scope>
    <source>
        <strain evidence="8 9">YIM 101645</strain>
    </source>
</reference>
<evidence type="ECO:0000256" key="3">
    <source>
        <dbReference type="ARBA" id="ARBA00022989"/>
    </source>
</evidence>
<dbReference type="PANTHER" id="PTHR23508:SF10">
    <property type="entry name" value="CARBOXYLIC ACID TRANSPORTER PROTEIN HOMOLOG"/>
    <property type="match status" value="1"/>
</dbReference>
<feature type="transmembrane region" description="Helical" evidence="6">
    <location>
        <begin position="247"/>
        <end position="266"/>
    </location>
</feature>